<keyword evidence="2" id="KW-1185">Reference proteome</keyword>
<proteinExistence type="predicted"/>
<evidence type="ECO:0000313" key="1">
    <source>
        <dbReference type="EMBL" id="KAK8206613.1"/>
    </source>
</evidence>
<dbReference type="EMBL" id="JAMKPW020000022">
    <property type="protein sequence ID" value="KAK8206613.1"/>
    <property type="molecule type" value="Genomic_DNA"/>
</dbReference>
<organism evidence="1 2">
    <name type="scientific">Zalaria obscura</name>
    <dbReference type="NCBI Taxonomy" id="2024903"/>
    <lineage>
        <taxon>Eukaryota</taxon>
        <taxon>Fungi</taxon>
        <taxon>Dikarya</taxon>
        <taxon>Ascomycota</taxon>
        <taxon>Pezizomycotina</taxon>
        <taxon>Dothideomycetes</taxon>
        <taxon>Dothideomycetidae</taxon>
        <taxon>Dothideales</taxon>
        <taxon>Zalariaceae</taxon>
        <taxon>Zalaria</taxon>
    </lineage>
</organism>
<sequence>MPDQVTSDPTGLRSTTGYMPIEQYGLIGNMRTSALVATDGSVDFLCWPEFDSPSVFCRILDKDKGGHFTISPPEDVHLTTKQQYLPSSNILQTRFMNEDGVLNILDFFPRPLKSEVLNVRRDPNGRKMVDPHNALKKWLVRRVECIRGEVNVNVEVFPAFNYARDEHTTDITTEKDCVSGEMSQRVIFRSKDLSLELNATIDCGDEPEATCPRLVFETQAEKSTLGQGVCAKIQLKEGQGVSFVLRDHEEAKAEDERITTALVESVQKDTSSFWFNWISKSKYKGRWREIVNRSLMLLKLLTYEPTGAIVAAPTFSLPEDFGGGRNWDYRFSWVRDSSFTIYILLRMGYTEEAEAYMTFISDRFRYSRTPEGALPIMFSIRGSTDLPEVELTHLEGYRGSRPVRIGNGAAFHKQLDIYGELMDAIYLYNKYGKPVSYDQWVAVRDLTDYVCGIWKEEDMSIWEVRGRRQNFVYSKIMLWVALDRALRLAEKRCFPCPHRQQWLLVRDEIYEDVMEKGYNHEMQCFIQSYEANDVLDSAVLIAPLVFFVAPNDPRFTNTLEAILKAPEKGGLTSTGLVYRYNTLKSDDGVGGREGAFSMCTFWLVEALTRAGAYDKKYLVKAINIFENVLNFSNHLNMFSEEISRSGEQLGNTPQAFSHLALISAAFNLDRVSGGSGGSHRIYLASMDRSVRIPDMPLIPGMLLPVAVYLYLPVVATNLQPTAVEGANLSADVSVYSPNLNTSKHGQNLYFYIVAPTCASPFTFHHPGRPIRSSMECPLTCHCAKETQRLSLLSRFWRGKLLGLPCIAARRLADSVRAAFHGWRGLHAAPVLSRSRPGPSSNKYTSRASSSSKAAFASLSLGSPTTSGAVERYTSSCSSLTFRDPSS</sequence>
<reference evidence="1" key="1">
    <citation type="submission" date="2024-02" db="EMBL/GenBank/DDBJ databases">
        <title>Metagenome Assembled Genome of Zalaria obscura JY119.</title>
        <authorList>
            <person name="Vighnesh L."/>
            <person name="Jagadeeshwari U."/>
            <person name="Venkata Ramana C."/>
            <person name="Sasikala C."/>
        </authorList>
    </citation>
    <scope>NUCLEOTIDE SEQUENCE</scope>
    <source>
        <strain evidence="1">JY119</strain>
    </source>
</reference>
<gene>
    <name evidence="1" type="ORF">M8818_004447</name>
</gene>
<evidence type="ECO:0000313" key="2">
    <source>
        <dbReference type="Proteomes" id="UP001320706"/>
    </source>
</evidence>
<accession>A0ACC3SCZ5</accession>
<comment type="caution">
    <text evidence="1">The sequence shown here is derived from an EMBL/GenBank/DDBJ whole genome shotgun (WGS) entry which is preliminary data.</text>
</comment>
<dbReference type="Proteomes" id="UP001320706">
    <property type="component" value="Unassembled WGS sequence"/>
</dbReference>
<name>A0ACC3SCZ5_9PEZI</name>
<protein>
    <submittedName>
        <fullName evidence="1">Uncharacterized protein</fullName>
    </submittedName>
</protein>